<evidence type="ECO:0000256" key="1">
    <source>
        <dbReference type="ARBA" id="ARBA00004430"/>
    </source>
</evidence>
<feature type="compositionally biased region" description="Basic and acidic residues" evidence="2">
    <location>
        <begin position="410"/>
        <end position="426"/>
    </location>
</feature>
<dbReference type="OMA" id="GCIDAED"/>
<dbReference type="AlphaFoldDB" id="C1MW38"/>
<dbReference type="STRING" id="564608.C1MW38"/>
<keyword evidence="4" id="KW-1185">Reference proteome</keyword>
<accession>C1MW38</accession>
<dbReference type="GeneID" id="9685587"/>
<dbReference type="KEGG" id="mpp:MICPUCDRAFT_59613"/>
<dbReference type="InterPro" id="IPR001611">
    <property type="entry name" value="Leu-rich_rpt"/>
</dbReference>
<dbReference type="GO" id="GO:0005930">
    <property type="term" value="C:axoneme"/>
    <property type="evidence" value="ECO:0007669"/>
    <property type="project" value="UniProtKB-SubCell"/>
</dbReference>
<dbReference type="EMBL" id="GG663741">
    <property type="protein sequence ID" value="EEH55808.1"/>
    <property type="molecule type" value="Genomic_DNA"/>
</dbReference>
<dbReference type="OrthoDB" id="7451790at2759"/>
<feature type="region of interest" description="Disordered" evidence="2">
    <location>
        <begin position="402"/>
        <end position="447"/>
    </location>
</feature>
<protein>
    <submittedName>
        <fullName evidence="3">Predicted protein</fullName>
    </submittedName>
</protein>
<dbReference type="RefSeq" id="XP_003059856.1">
    <property type="nucleotide sequence ID" value="XM_003059810.1"/>
</dbReference>
<reference evidence="3 4" key="1">
    <citation type="journal article" date="2009" name="Science">
        <title>Green evolution and dynamic adaptations revealed by genomes of the marine picoeukaryotes Micromonas.</title>
        <authorList>
            <person name="Worden A.Z."/>
            <person name="Lee J.H."/>
            <person name="Mock T."/>
            <person name="Rouze P."/>
            <person name="Simmons M.P."/>
            <person name="Aerts A.L."/>
            <person name="Allen A.E."/>
            <person name="Cuvelier M.L."/>
            <person name="Derelle E."/>
            <person name="Everett M.V."/>
            <person name="Foulon E."/>
            <person name="Grimwood J."/>
            <person name="Gundlach H."/>
            <person name="Henrissat B."/>
            <person name="Napoli C."/>
            <person name="McDonald S.M."/>
            <person name="Parker M.S."/>
            <person name="Rombauts S."/>
            <person name="Salamov A."/>
            <person name="Von Dassow P."/>
            <person name="Badger J.H."/>
            <person name="Coutinho P.M."/>
            <person name="Demir E."/>
            <person name="Dubchak I."/>
            <person name="Gentemann C."/>
            <person name="Eikrem W."/>
            <person name="Gready J.E."/>
            <person name="John U."/>
            <person name="Lanier W."/>
            <person name="Lindquist E.A."/>
            <person name="Lucas S."/>
            <person name="Mayer K.F."/>
            <person name="Moreau H."/>
            <person name="Not F."/>
            <person name="Otillar R."/>
            <person name="Panaud O."/>
            <person name="Pangilinan J."/>
            <person name="Paulsen I."/>
            <person name="Piegu B."/>
            <person name="Poliakov A."/>
            <person name="Robbens S."/>
            <person name="Schmutz J."/>
            <person name="Toulza E."/>
            <person name="Wyss T."/>
            <person name="Zelensky A."/>
            <person name="Zhou K."/>
            <person name="Armbrust E.V."/>
            <person name="Bhattacharya D."/>
            <person name="Goodenough U.W."/>
            <person name="Van de Peer Y."/>
            <person name="Grigoriev I.V."/>
        </authorList>
    </citation>
    <scope>NUCLEOTIDE SEQUENCE [LARGE SCALE GENOMIC DNA]</scope>
    <source>
        <strain evidence="3 4">CCMP1545</strain>
    </source>
</reference>
<name>C1MW38_MICPC</name>
<organism evidence="4">
    <name type="scientific">Micromonas pusilla (strain CCMP1545)</name>
    <name type="common">Picoplanktonic green alga</name>
    <dbReference type="NCBI Taxonomy" id="564608"/>
    <lineage>
        <taxon>Eukaryota</taxon>
        <taxon>Viridiplantae</taxon>
        <taxon>Chlorophyta</taxon>
        <taxon>Mamiellophyceae</taxon>
        <taxon>Mamiellales</taxon>
        <taxon>Mamiellaceae</taxon>
        <taxon>Micromonas</taxon>
    </lineage>
</organism>
<dbReference type="Gene3D" id="3.80.10.10">
    <property type="entry name" value="Ribonuclease Inhibitor"/>
    <property type="match status" value="1"/>
</dbReference>
<evidence type="ECO:0000313" key="3">
    <source>
        <dbReference type="EMBL" id="EEH55808.1"/>
    </source>
</evidence>
<dbReference type="InterPro" id="IPR032675">
    <property type="entry name" value="LRR_dom_sf"/>
</dbReference>
<dbReference type="PROSITE" id="PS51450">
    <property type="entry name" value="LRR"/>
    <property type="match status" value="1"/>
</dbReference>
<feature type="region of interest" description="Disordered" evidence="2">
    <location>
        <begin position="282"/>
        <end position="314"/>
    </location>
</feature>
<dbReference type="SUPFAM" id="SSF52058">
    <property type="entry name" value="L domain-like"/>
    <property type="match status" value="1"/>
</dbReference>
<proteinExistence type="predicted"/>
<feature type="compositionally biased region" description="Acidic residues" evidence="2">
    <location>
        <begin position="289"/>
        <end position="313"/>
    </location>
</feature>
<evidence type="ECO:0000313" key="4">
    <source>
        <dbReference type="Proteomes" id="UP000001876"/>
    </source>
</evidence>
<evidence type="ECO:0000256" key="2">
    <source>
        <dbReference type="SAM" id="MobiDB-lite"/>
    </source>
</evidence>
<sequence length="447" mass="46864">MAAAGPSEDADEDEDARLILLDSSMDDDAAAASLRSADAEAVVRSEEADAPDARLTRALVASRCLPPAFLDDADDDDVAAAVDALTHVHLDRARIASLLDEADDGVGPSRALPLRAAPSFALVASLHLQRNRLTTTRGIDDTRTPVLRFLTLEGNDLIDLDGLRTLRRLMFLDVSNNARLDASEAVLLATPASTRFLKTAGCASSSYTGSHTIPFAWWTSILKDLTSPPSSRYHSSFTRAFLSMTSCRNAARDDASTRAALVATLPSLRELDDVVVSARERREAKATFGEEDSDDADDDDDEDAAAADDDDGGDVAAAADRLGRLAVGDDGRAAAAAAAAAVLAPSGSSATAASEDDDASVERLRALARTLADPSLSAVGARDAATAATTIDATRALRAAKDSASARGLTRADETRDGEIDVDARVRQGARRHGASLREANALRGRD</sequence>
<dbReference type="Proteomes" id="UP000001876">
    <property type="component" value="Unassembled WGS sequence"/>
</dbReference>
<gene>
    <name evidence="3" type="ORF">MICPUCDRAFT_59613</name>
</gene>
<comment type="subcellular location">
    <subcellularLocation>
        <location evidence="1">Cytoplasm</location>
        <location evidence="1">Cytoskeleton</location>
        <location evidence="1">Cilium axoneme</location>
    </subcellularLocation>
</comment>